<gene>
    <name evidence="1" type="ORF">J122_4049</name>
</gene>
<comment type="caution">
    <text evidence="1">The sequence shown here is derived from an EMBL/GenBank/DDBJ whole genome shotgun (WGS) entry which is preliminary data.</text>
</comment>
<dbReference type="PATRIC" id="fig|1306954.6.peg.2884"/>
<name>A0A137S1P0_9GAMM</name>
<dbReference type="RefSeq" id="WP_061333874.1">
    <property type="nucleotide sequence ID" value="NZ_LOCO01000039.1"/>
</dbReference>
<keyword evidence="2" id="KW-1185">Reference proteome</keyword>
<organism evidence="1 2">
    <name type="scientific">Marinobacter excellens LAMA 842</name>
    <dbReference type="NCBI Taxonomy" id="1306954"/>
    <lineage>
        <taxon>Bacteria</taxon>
        <taxon>Pseudomonadati</taxon>
        <taxon>Pseudomonadota</taxon>
        <taxon>Gammaproteobacteria</taxon>
        <taxon>Pseudomonadales</taxon>
        <taxon>Marinobacteraceae</taxon>
        <taxon>Marinobacter</taxon>
    </lineage>
</organism>
<dbReference type="Proteomes" id="UP000070282">
    <property type="component" value="Unassembled WGS sequence"/>
</dbReference>
<accession>A0A137S1P0</accession>
<reference evidence="2" key="1">
    <citation type="submission" date="2015-12" db="EMBL/GenBank/DDBJ databases">
        <authorList>
            <person name="Lima A."/>
            <person name="Farahani Zayas N."/>
            <person name="Castro Da Silva M.A."/>
            <person name="Cabral A."/>
            <person name="Pessatti M.L."/>
        </authorList>
    </citation>
    <scope>NUCLEOTIDE SEQUENCE [LARGE SCALE GENOMIC DNA]</scope>
    <source>
        <strain evidence="2">LAMA 842</strain>
    </source>
</reference>
<dbReference type="AlphaFoldDB" id="A0A137S1P0"/>
<evidence type="ECO:0000313" key="1">
    <source>
        <dbReference type="EMBL" id="KXO06355.1"/>
    </source>
</evidence>
<evidence type="ECO:0008006" key="3">
    <source>
        <dbReference type="Google" id="ProtNLM"/>
    </source>
</evidence>
<dbReference type="EMBL" id="LOCO01000039">
    <property type="protein sequence ID" value="KXO06355.1"/>
    <property type="molecule type" value="Genomic_DNA"/>
</dbReference>
<protein>
    <recommendedName>
        <fullName evidence="3">DUF5640 domain-containing protein</fullName>
    </recommendedName>
</protein>
<evidence type="ECO:0000313" key="2">
    <source>
        <dbReference type="Proteomes" id="UP000070282"/>
    </source>
</evidence>
<sequence>MRKAIFGVLALGLVAFYYFSTPPSDPNWLYGKWELDKKVSDSTIEQFTFREDGTMTFSNSERVIYDTCSYEFYTEYTIDFECQVGDKLAVFPLEISMDKEVITMTSGNQFRKPI</sequence>
<proteinExistence type="predicted"/>